<evidence type="ECO:0000313" key="1">
    <source>
        <dbReference type="EMBL" id="MFD1513802.1"/>
    </source>
</evidence>
<keyword evidence="2" id="KW-1185">Reference proteome</keyword>
<dbReference type="EMBL" id="JBHUDC010000005">
    <property type="protein sequence ID" value="MFD1513802.1"/>
    <property type="molecule type" value="Genomic_DNA"/>
</dbReference>
<accession>A0ABD6AVL4</accession>
<gene>
    <name evidence="1" type="ORF">ACFSBT_10985</name>
</gene>
<evidence type="ECO:0000313" key="2">
    <source>
        <dbReference type="Proteomes" id="UP001597187"/>
    </source>
</evidence>
<dbReference type="AlphaFoldDB" id="A0ABD6AVL4"/>
<sequence>MIDGLSYDEDVRKVDPERNYRRGRFKKGWNDAVDGKEYGEETLRTLTWENLGWRIGSIVGEANEHRQQEVYSQLVKIQLDE</sequence>
<comment type="caution">
    <text evidence="1">The sequence shown here is derived from an EMBL/GenBank/DDBJ whole genome shotgun (WGS) entry which is preliminary data.</text>
</comment>
<dbReference type="RefSeq" id="WP_250873771.1">
    <property type="nucleotide sequence ID" value="NZ_JALXFV010000005.1"/>
</dbReference>
<protein>
    <submittedName>
        <fullName evidence="1">Uncharacterized protein</fullName>
    </submittedName>
</protein>
<reference evidence="1 2" key="1">
    <citation type="journal article" date="2019" name="Int. J. Syst. Evol. Microbiol.">
        <title>The Global Catalogue of Microorganisms (GCM) 10K type strain sequencing project: providing services to taxonomists for standard genome sequencing and annotation.</title>
        <authorList>
            <consortium name="The Broad Institute Genomics Platform"/>
            <consortium name="The Broad Institute Genome Sequencing Center for Infectious Disease"/>
            <person name="Wu L."/>
            <person name="Ma J."/>
        </authorList>
    </citation>
    <scope>NUCLEOTIDE SEQUENCE [LARGE SCALE GENOMIC DNA]</scope>
    <source>
        <strain evidence="1 2">CGMCC 1.12563</strain>
    </source>
</reference>
<organism evidence="1 2">
    <name type="scientific">Halomarina rubra</name>
    <dbReference type="NCBI Taxonomy" id="2071873"/>
    <lineage>
        <taxon>Archaea</taxon>
        <taxon>Methanobacteriati</taxon>
        <taxon>Methanobacteriota</taxon>
        <taxon>Stenosarchaea group</taxon>
        <taxon>Halobacteria</taxon>
        <taxon>Halobacteriales</taxon>
        <taxon>Natronomonadaceae</taxon>
        <taxon>Halomarina</taxon>
    </lineage>
</organism>
<dbReference type="Proteomes" id="UP001597187">
    <property type="component" value="Unassembled WGS sequence"/>
</dbReference>
<proteinExistence type="predicted"/>
<name>A0ABD6AVL4_9EURY</name>